<organism evidence="2 3">
    <name type="scientific">Nematostella vectensis</name>
    <name type="common">Starlet sea anemone</name>
    <dbReference type="NCBI Taxonomy" id="45351"/>
    <lineage>
        <taxon>Eukaryota</taxon>
        <taxon>Metazoa</taxon>
        <taxon>Cnidaria</taxon>
        <taxon>Anthozoa</taxon>
        <taxon>Hexacorallia</taxon>
        <taxon>Actiniaria</taxon>
        <taxon>Edwardsiidae</taxon>
        <taxon>Nematostella</taxon>
    </lineage>
</organism>
<dbReference type="eggNOG" id="KOG0084">
    <property type="taxonomic scope" value="Eukaryota"/>
</dbReference>
<evidence type="ECO:0000313" key="2">
    <source>
        <dbReference type="EMBL" id="EDO36925.1"/>
    </source>
</evidence>
<dbReference type="PANTHER" id="PTHR14932">
    <property type="entry name" value="RAS GTPASE-RELATED"/>
    <property type="match status" value="1"/>
</dbReference>
<dbReference type="GO" id="GO:0005525">
    <property type="term" value="F:GTP binding"/>
    <property type="evidence" value="ECO:0007669"/>
    <property type="project" value="InterPro"/>
</dbReference>
<keyword evidence="1" id="KW-0175">Coiled coil</keyword>
<proteinExistence type="predicted"/>
<dbReference type="SUPFAM" id="SSF52540">
    <property type="entry name" value="P-loop containing nucleoside triphosphate hydrolases"/>
    <property type="match status" value="1"/>
</dbReference>
<dbReference type="PRINTS" id="PR00449">
    <property type="entry name" value="RASTRNSFRMNG"/>
</dbReference>
<dbReference type="KEGG" id="nve:5508405"/>
<dbReference type="PROSITE" id="PS51419">
    <property type="entry name" value="RAB"/>
    <property type="match status" value="1"/>
</dbReference>
<feature type="coiled-coil region" evidence="1">
    <location>
        <begin position="238"/>
        <end position="265"/>
    </location>
</feature>
<dbReference type="InParanoid" id="A7SHA4"/>
<dbReference type="Gene3D" id="3.40.50.300">
    <property type="entry name" value="P-loop containing nucleotide triphosphate hydrolases"/>
    <property type="match status" value="1"/>
</dbReference>
<dbReference type="InterPro" id="IPR027417">
    <property type="entry name" value="P-loop_NTPase"/>
</dbReference>
<dbReference type="PhylomeDB" id="A7SHA4"/>
<dbReference type="SMART" id="SM00175">
    <property type="entry name" value="RAB"/>
    <property type="match status" value="1"/>
</dbReference>
<protein>
    <submittedName>
        <fullName evidence="2">Uncharacterized protein</fullName>
    </submittedName>
</protein>
<name>A7SHA4_NEMVE</name>
<dbReference type="HOGENOM" id="CLU_012780_0_1_1"/>
<dbReference type="AlphaFoldDB" id="A7SHA4"/>
<sequence>MLSALKRWTKMGNEDSKLSMPSGVKAMGQALQRKFARGVHYNMKIVIKGDRNTGKTCMFHRLHGKPFNEQYIPTNEIQVGSIQWSYRATDDVVKVDIWDIVDVGKSKKARDSLKFENDEDDDGNAVLDAGFVDVYKGTHGVLMLLDITKPWTFTYVRRELPKVPPHIPVLVLANRRDMEEHRLVDAEEITSFINSLERPDRSPPIHYAESSMKNGFGLKYIHTFLSFPFLMLQRETLLQQLQVNAVDMESTLEELQIHKESEEQDYDK</sequence>
<evidence type="ECO:0000256" key="1">
    <source>
        <dbReference type="SAM" id="Coils"/>
    </source>
</evidence>
<dbReference type="InterPro" id="IPR040385">
    <property type="entry name" value="RABL6"/>
</dbReference>
<dbReference type="OMA" id="MESEFVE"/>
<dbReference type="PANTHER" id="PTHR14932:SF1">
    <property type="entry name" value="RAB-LIKE PROTEIN 6"/>
    <property type="match status" value="1"/>
</dbReference>
<keyword evidence="3" id="KW-1185">Reference proteome</keyword>
<dbReference type="Pfam" id="PF08477">
    <property type="entry name" value="Roc"/>
    <property type="match status" value="1"/>
</dbReference>
<dbReference type="STRING" id="45351.A7SHA4"/>
<reference evidence="2 3" key="1">
    <citation type="journal article" date="2007" name="Science">
        <title>Sea anemone genome reveals ancestral eumetazoan gene repertoire and genomic organization.</title>
        <authorList>
            <person name="Putnam N.H."/>
            <person name="Srivastava M."/>
            <person name="Hellsten U."/>
            <person name="Dirks B."/>
            <person name="Chapman J."/>
            <person name="Salamov A."/>
            <person name="Terry A."/>
            <person name="Shapiro H."/>
            <person name="Lindquist E."/>
            <person name="Kapitonov V.V."/>
            <person name="Jurka J."/>
            <person name="Genikhovich G."/>
            <person name="Grigoriev I.V."/>
            <person name="Lucas S.M."/>
            <person name="Steele R.E."/>
            <person name="Finnerty J.R."/>
            <person name="Technau U."/>
            <person name="Martindale M.Q."/>
            <person name="Rokhsar D.S."/>
        </authorList>
    </citation>
    <scope>NUCLEOTIDE SEQUENCE [LARGE SCALE GENOMIC DNA]</scope>
    <source>
        <strain evidence="3">CH2 X CH6</strain>
    </source>
</reference>
<evidence type="ECO:0000313" key="3">
    <source>
        <dbReference type="Proteomes" id="UP000001593"/>
    </source>
</evidence>
<dbReference type="Proteomes" id="UP000001593">
    <property type="component" value="Unassembled WGS sequence"/>
</dbReference>
<accession>A7SHA4</accession>
<dbReference type="EMBL" id="DS469658">
    <property type="protein sequence ID" value="EDO36925.1"/>
    <property type="molecule type" value="Genomic_DNA"/>
</dbReference>
<gene>
    <name evidence="2" type="ORF">NEMVEDRAFT_v1g170634</name>
</gene>